<dbReference type="GO" id="GO:0031462">
    <property type="term" value="C:Cul2-RING ubiquitin ligase complex"/>
    <property type="evidence" value="ECO:0007669"/>
    <property type="project" value="TreeGrafter"/>
</dbReference>
<dbReference type="VEuPathDB" id="VectorBase:ADAC003103"/>
<name>W5JL76_ANODA</name>
<dbReference type="EnsemblMetazoa" id="ADAC003103-RA">
    <property type="protein sequence ID" value="ADAC003103-PA"/>
    <property type="gene ID" value="ADAC003103"/>
</dbReference>
<dbReference type="Gene3D" id="1.25.10.10">
    <property type="entry name" value="Leucine-rich Repeat Variant"/>
    <property type="match status" value="1"/>
</dbReference>
<dbReference type="Pfam" id="PF22964">
    <property type="entry name" value="ZER1-like_2nd"/>
    <property type="match status" value="1"/>
</dbReference>
<dbReference type="InterPro" id="IPR055142">
    <property type="entry name" value="ZER1-like_C"/>
</dbReference>
<dbReference type="Gene3D" id="3.80.10.10">
    <property type="entry name" value="Ribonuclease Inhibitor"/>
    <property type="match status" value="2"/>
</dbReference>
<dbReference type="PANTHER" id="PTHR12904">
    <property type="match status" value="1"/>
</dbReference>
<dbReference type="SUPFAM" id="SSF48371">
    <property type="entry name" value="ARM repeat"/>
    <property type="match status" value="1"/>
</dbReference>
<dbReference type="PANTHER" id="PTHR12904:SF23">
    <property type="entry name" value="PROTEIN ZER-1 HOMOLOG"/>
    <property type="match status" value="1"/>
</dbReference>
<dbReference type="InterPro" id="IPR051341">
    <property type="entry name" value="Zyg-11_UBL_adapter"/>
</dbReference>
<dbReference type="FunCoup" id="W5JL76">
    <property type="interactions" value="252"/>
</dbReference>
<evidence type="ECO:0000256" key="2">
    <source>
        <dbReference type="ARBA" id="ARBA00022614"/>
    </source>
</evidence>
<feature type="domain" description="Zer-1-like leucine-rich repeats region" evidence="9">
    <location>
        <begin position="257"/>
        <end position="391"/>
    </location>
</feature>
<organism evidence="10">
    <name type="scientific">Anopheles darlingi</name>
    <name type="common">Mosquito</name>
    <dbReference type="NCBI Taxonomy" id="43151"/>
    <lineage>
        <taxon>Eukaryota</taxon>
        <taxon>Metazoa</taxon>
        <taxon>Ecdysozoa</taxon>
        <taxon>Arthropoda</taxon>
        <taxon>Hexapoda</taxon>
        <taxon>Insecta</taxon>
        <taxon>Pterygota</taxon>
        <taxon>Neoptera</taxon>
        <taxon>Endopterygota</taxon>
        <taxon>Diptera</taxon>
        <taxon>Nematocera</taxon>
        <taxon>Culicoidea</taxon>
        <taxon>Culicidae</taxon>
        <taxon>Anophelinae</taxon>
        <taxon>Anopheles</taxon>
    </lineage>
</organism>
<dbReference type="Proteomes" id="UP000000673">
    <property type="component" value="Unassembled WGS sequence"/>
</dbReference>
<dbReference type="OMA" id="EEAGQTX"/>
<dbReference type="eggNOG" id="KOG3665">
    <property type="taxonomic scope" value="Eukaryota"/>
</dbReference>
<reference evidence="11" key="4">
    <citation type="submission" date="2015-06" db="UniProtKB">
        <authorList>
            <consortium name="EnsemblMetazoa"/>
        </authorList>
    </citation>
    <scope>IDENTIFICATION</scope>
</reference>
<dbReference type="FunFam" id="1.25.10.10:FF:000111">
    <property type="entry name" value="Protein zer-1 homolog"/>
    <property type="match status" value="1"/>
</dbReference>
<feature type="domain" description="Protein zer-1 homolog-like C-terminal" evidence="8">
    <location>
        <begin position="458"/>
        <end position="814"/>
    </location>
</feature>
<evidence type="ECO:0000256" key="1">
    <source>
        <dbReference type="ARBA" id="ARBA00009420"/>
    </source>
</evidence>
<keyword evidence="12" id="KW-1185">Reference proteome</keyword>
<dbReference type="InterPro" id="IPR016024">
    <property type="entry name" value="ARM-type_fold"/>
</dbReference>
<dbReference type="PROSITE" id="PS50176">
    <property type="entry name" value="ARM_REPEAT"/>
    <property type="match status" value="1"/>
</dbReference>
<dbReference type="SUPFAM" id="SSF52047">
    <property type="entry name" value="RNI-like"/>
    <property type="match status" value="1"/>
</dbReference>
<evidence type="ECO:0000259" key="8">
    <source>
        <dbReference type="Pfam" id="PF22964"/>
    </source>
</evidence>
<dbReference type="InterPro" id="IPR000225">
    <property type="entry name" value="Armadillo"/>
</dbReference>
<evidence type="ECO:0000313" key="12">
    <source>
        <dbReference type="Proteomes" id="UP000000673"/>
    </source>
</evidence>
<dbReference type="InterPro" id="IPR056845">
    <property type="entry name" value="LRR_Zer-1"/>
</dbReference>
<evidence type="ECO:0000256" key="3">
    <source>
        <dbReference type="ARBA" id="ARBA00022737"/>
    </source>
</evidence>
<reference evidence="10" key="3">
    <citation type="journal article" date="2013" name="Nucleic Acids Res.">
        <title>The genome of Anopheles darlingi, the main neotropical malaria vector.</title>
        <authorList>
            <person name="Marinotti O."/>
            <person name="Cerqueira G.C."/>
            <person name="de Almeida L.G."/>
            <person name="Ferro M.I."/>
            <person name="Loreto E.L."/>
            <person name="Zaha A."/>
            <person name="Teixeira S.M."/>
            <person name="Wespiser A.R."/>
            <person name="Almeida E Silva A."/>
            <person name="Schlindwein A.D."/>
            <person name="Pacheco A.C."/>
            <person name="Silva A.L."/>
            <person name="Graveley B.R."/>
            <person name="Walenz B.P."/>
            <person name="Lima Bde A."/>
            <person name="Ribeiro C.A."/>
            <person name="Nunes-Silva C.G."/>
            <person name="de Carvalho C.R."/>
            <person name="Soares C.M."/>
            <person name="de Menezes C.B."/>
            <person name="Matiolli C."/>
            <person name="Caffrey D."/>
            <person name="Araujo D.A."/>
            <person name="de Oliveira D.M."/>
            <person name="Golenbock D."/>
            <person name="Grisard E.C."/>
            <person name="Fantinatti-Garboggini F."/>
            <person name="de Carvalho F.M."/>
            <person name="Barcellos F.G."/>
            <person name="Prosdocimi F."/>
            <person name="May G."/>
            <person name="Azevedo Junior G.M."/>
            <person name="Guimaraes G.M."/>
            <person name="Goldman G.H."/>
            <person name="Padilha I.Q."/>
            <person name="Batista Jda S."/>
            <person name="Ferro J.A."/>
            <person name="Ribeiro J.M."/>
            <person name="Fietto J.L."/>
            <person name="Dabbas K.M."/>
            <person name="Cerdeira L."/>
            <person name="Agnez-Lima L.F."/>
            <person name="Brocchi M."/>
            <person name="de Carvalho M.O."/>
            <person name="Teixeira Mde M."/>
            <person name="Diniz Maia Mde M."/>
            <person name="Goldman M.H."/>
            <person name="Cruz Schneider M.P."/>
            <person name="Felipe M.S."/>
            <person name="Hungria M."/>
            <person name="Nicolas M.F."/>
            <person name="Pereira M."/>
            <person name="Montes M.A."/>
            <person name="Cantao M.E."/>
            <person name="Vincentz M."/>
            <person name="Rafael M.S."/>
            <person name="Silverman N."/>
            <person name="Stoco P.H."/>
            <person name="Souza R.C."/>
            <person name="Vicentini R."/>
            <person name="Gazzinelli R.T."/>
            <person name="Neves Rde O."/>
            <person name="Silva R."/>
            <person name="Astolfi-Filho S."/>
            <person name="Maciel T.E."/>
            <person name="Urmenyi T.P."/>
            <person name="Tadei W.P."/>
            <person name="Camargo E.P."/>
            <person name="de Vasconcelos A.T."/>
        </authorList>
    </citation>
    <scope>NUCLEOTIDE SEQUENCE</scope>
</reference>
<evidence type="ECO:0000256" key="6">
    <source>
        <dbReference type="ARBA" id="ARBA00081214"/>
    </source>
</evidence>
<reference evidence="10 12" key="1">
    <citation type="journal article" date="2010" name="BMC Genomics">
        <title>Combination of measures distinguishes pre-miRNAs from other stem-loops in the genome of the newly sequenced Anopheles darlingi.</title>
        <authorList>
            <person name="Mendes N.D."/>
            <person name="Freitas A.T."/>
            <person name="Vasconcelos A.T."/>
            <person name="Sagot M.F."/>
        </authorList>
    </citation>
    <scope>NUCLEOTIDE SEQUENCE</scope>
</reference>
<evidence type="ECO:0000256" key="5">
    <source>
        <dbReference type="ARBA" id="ARBA00067612"/>
    </source>
</evidence>
<dbReference type="STRING" id="43151.W5JL76"/>
<evidence type="ECO:0000259" key="9">
    <source>
        <dbReference type="Pfam" id="PF25013"/>
    </source>
</evidence>
<dbReference type="InterPro" id="IPR032675">
    <property type="entry name" value="LRR_dom_sf"/>
</dbReference>
<evidence type="ECO:0000256" key="7">
    <source>
        <dbReference type="PROSITE-ProRule" id="PRU00259"/>
    </source>
</evidence>
<keyword evidence="2" id="KW-0433">Leucine-rich repeat</keyword>
<keyword evidence="3" id="KW-0677">Repeat</keyword>
<dbReference type="HOGENOM" id="CLU_011533_0_0_1"/>
<dbReference type="AlphaFoldDB" id="W5JL76"/>
<evidence type="ECO:0000313" key="10">
    <source>
        <dbReference type="EMBL" id="ETN65127.1"/>
    </source>
</evidence>
<evidence type="ECO:0000313" key="11">
    <source>
        <dbReference type="EnsemblMetazoa" id="ADAC003103-PA"/>
    </source>
</evidence>
<reference evidence="10" key="2">
    <citation type="submission" date="2010-05" db="EMBL/GenBank/DDBJ databases">
        <authorList>
            <person name="Almeida L.G."/>
            <person name="Nicolas M.F."/>
            <person name="Souza R.C."/>
            <person name="Vasconcelos A.T.R."/>
        </authorList>
    </citation>
    <scope>NUCLEOTIDE SEQUENCE</scope>
</reference>
<protein>
    <recommendedName>
        <fullName evidence="5">Protein zer-1 homolog</fullName>
    </recommendedName>
    <alternativeName>
        <fullName evidence="6">Zyg-11 homolog B-like protein</fullName>
    </alternativeName>
</protein>
<accession>W5JL76</accession>
<keyword evidence="4" id="KW-0833">Ubl conjugation pathway</keyword>
<proteinExistence type="inferred from homology"/>
<dbReference type="Pfam" id="PF25013">
    <property type="entry name" value="LRR_Zer-1"/>
    <property type="match status" value="1"/>
</dbReference>
<gene>
    <name evidence="10" type="ORF">AND_003103</name>
</gene>
<dbReference type="EMBL" id="ADMH02000762">
    <property type="protein sequence ID" value="ETN65127.1"/>
    <property type="molecule type" value="Genomic_DNA"/>
</dbReference>
<feature type="repeat" description="ARM" evidence="7">
    <location>
        <begin position="671"/>
        <end position="705"/>
    </location>
</feature>
<sequence>MLGRVRLKENGIMDEELPTLLELSMRFLARNLSVICTTDPVTHQLELKQDIIIPNEICDSTFQTLRLPIAVSPKSPTKTMANLLNCYWMLRVEVICCGPQTEVNSLNSRRKKLIAVESVPKASTDEWLLDVYLRYQQECGRNINDNIIRIFRDIQRTPLRHVSLRNSTITNEGMRILLQHQLESLSMWYCNKITTASWNSLIEHCRQLRSLELGRFVDMLKHSEPNEKTPIDFQLQLPELQRLKLNGVVLQPTLQFGHLTQLIHLDLTACIFAEFSLKALVELPALRTLILFNVWPLEHEFPTLCKLKNLETLDLSVSRANVDGNYLTPNKLLANLVENLPKLRHLDISGTNLAGDGVAERAGSSTGSSSDIPGLVSRVERPLDFLGIYYTSHSACKWHDIPALRIAGEANEEQILVAAVAYQDRHELLTKVLNDLYHLLRFETCKQIHKALDVVLSAMDKHIRVKNIQISGSATLFYIAKGRDKMKFGVPLKNHIIHTLLNGMSTHLTDDTMMRNGCLTLCQFNIPQDVMFEYERLVQILLHGVSYREQEGFVQRIAIYLLNSLACQVDGRQKMFLGDLGAISTMLNLINDRLSRRVFDDVMEVAWSTMWNVTDETAKNCERFLDGRGMEYFLGCLKLFPERDDLLRNMMGLLGNVAEVKELRPRLMTHEFITEFSDLLDSSSDGIEVSYNAAGVLAHIASDGEAAWTIAKPTRESVLQRMVEAIERWDLSAERNINYRSFEPILGLIRCYHTPQCQHWAVWALANLTKVYPTKYCRLVEQERGVQLLQELIEDPQPYPRLKELAQIVLTHCRSLSEPLMALHGGDIAVDDTSNGGESTGMELDG</sequence>
<comment type="similarity">
    <text evidence="1">Belongs to the zyg-11 family.</text>
</comment>
<evidence type="ECO:0000256" key="4">
    <source>
        <dbReference type="ARBA" id="ARBA00022786"/>
    </source>
</evidence>
<dbReference type="VEuPathDB" id="VectorBase:ADAR2_004919"/>
<dbReference type="InterPro" id="IPR011989">
    <property type="entry name" value="ARM-like"/>
</dbReference>